<organism evidence="1">
    <name type="scientific">Amphimedon queenslandica</name>
    <name type="common">Sponge</name>
    <dbReference type="NCBI Taxonomy" id="400682"/>
    <lineage>
        <taxon>Eukaryota</taxon>
        <taxon>Metazoa</taxon>
        <taxon>Porifera</taxon>
        <taxon>Demospongiae</taxon>
        <taxon>Heteroscleromorpha</taxon>
        <taxon>Haplosclerida</taxon>
        <taxon>Niphatidae</taxon>
        <taxon>Amphimedon</taxon>
    </lineage>
</organism>
<proteinExistence type="predicted"/>
<accession>A0A1X7VV81</accession>
<protein>
    <submittedName>
        <fullName evidence="1">Uncharacterized protein</fullName>
    </submittedName>
</protein>
<sequence length="50" mass="5754">MLLILLVHGVTARWFEFFRQSPSSDQLLILPLFSSPSFLFLSPFLFPPSL</sequence>
<dbReference type="EnsemblMetazoa" id="Aqu2.1.43308_001">
    <property type="protein sequence ID" value="Aqu2.1.43308_001"/>
    <property type="gene ID" value="Aqu2.1.43308"/>
</dbReference>
<reference evidence="1" key="1">
    <citation type="submission" date="2017-05" db="UniProtKB">
        <authorList>
            <consortium name="EnsemblMetazoa"/>
        </authorList>
    </citation>
    <scope>IDENTIFICATION</scope>
</reference>
<evidence type="ECO:0000313" key="1">
    <source>
        <dbReference type="EnsemblMetazoa" id="Aqu2.1.43308_001"/>
    </source>
</evidence>
<dbReference type="InParanoid" id="A0A1X7VV81"/>
<name>A0A1X7VV81_AMPQE</name>
<dbReference type="AlphaFoldDB" id="A0A1X7VV81"/>